<dbReference type="Proteomes" id="UP001595765">
    <property type="component" value="Unassembled WGS sequence"/>
</dbReference>
<dbReference type="Pfam" id="PF06475">
    <property type="entry name" value="Glycolipid_bind"/>
    <property type="match status" value="1"/>
</dbReference>
<sequence>MADERMLTWSVEESGGFESSWVVTGPGTLTARGRAVGVRPEPYWIEYVLETGRDCATRRLRVTAEDASGTRRLDLRCEGGRWTADGRPLPELDGAVDCDLGRSPLTNTMPVLRHRLHREPGEFDFLMAFVPVPGLNVRASRQRYTHLGRTDGGGRVRYASGDFRSDLEFDQDGLVLVYPGIARRLP</sequence>
<evidence type="ECO:0000313" key="1">
    <source>
        <dbReference type="EMBL" id="MFC4029980.1"/>
    </source>
</evidence>
<evidence type="ECO:0000313" key="2">
    <source>
        <dbReference type="Proteomes" id="UP001595765"/>
    </source>
</evidence>
<accession>A0ABV8HGN2</accession>
<reference evidence="2" key="1">
    <citation type="journal article" date="2019" name="Int. J. Syst. Evol. Microbiol.">
        <title>The Global Catalogue of Microorganisms (GCM) 10K type strain sequencing project: providing services to taxonomists for standard genome sequencing and annotation.</title>
        <authorList>
            <consortium name="The Broad Institute Genomics Platform"/>
            <consortium name="The Broad Institute Genome Sequencing Center for Infectious Disease"/>
            <person name="Wu L."/>
            <person name="Ma J."/>
        </authorList>
    </citation>
    <scope>NUCLEOTIDE SEQUENCE [LARGE SCALE GENOMIC DNA]</scope>
    <source>
        <strain evidence="2">CGMCC 4.7237</strain>
    </source>
</reference>
<dbReference type="InterPro" id="IPR009467">
    <property type="entry name" value="Glycolipid-bd_prot_put"/>
</dbReference>
<dbReference type="SUPFAM" id="SSF159275">
    <property type="entry name" value="PA1994-like"/>
    <property type="match status" value="1"/>
</dbReference>
<name>A0ABV8HGN2_9ACTN</name>
<protein>
    <submittedName>
        <fullName evidence="1">Glycolipid-binding domain-containing protein</fullName>
    </submittedName>
</protein>
<comment type="caution">
    <text evidence="1">The sequence shown here is derived from an EMBL/GenBank/DDBJ whole genome shotgun (WGS) entry which is preliminary data.</text>
</comment>
<dbReference type="RefSeq" id="WP_386424725.1">
    <property type="nucleotide sequence ID" value="NZ_JBHSBB010000001.1"/>
</dbReference>
<keyword evidence="2" id="KW-1185">Reference proteome</keyword>
<organism evidence="1 2">
    <name type="scientific">Streptomyces polygonati</name>
    <dbReference type="NCBI Taxonomy" id="1617087"/>
    <lineage>
        <taxon>Bacteria</taxon>
        <taxon>Bacillati</taxon>
        <taxon>Actinomycetota</taxon>
        <taxon>Actinomycetes</taxon>
        <taxon>Kitasatosporales</taxon>
        <taxon>Streptomycetaceae</taxon>
        <taxon>Streptomyces</taxon>
    </lineage>
</organism>
<proteinExistence type="predicted"/>
<dbReference type="EMBL" id="JBHSBB010000001">
    <property type="protein sequence ID" value="MFC4029980.1"/>
    <property type="molecule type" value="Genomic_DNA"/>
</dbReference>
<gene>
    <name evidence="1" type="ORF">ACFO3J_00685</name>
</gene>